<dbReference type="EMBL" id="CP126666">
    <property type="protein sequence ID" value="WKA12241.1"/>
    <property type="molecule type" value="Genomic_DNA"/>
</dbReference>
<protein>
    <recommendedName>
        <fullName evidence="3">Retrovirus-related Pol polyprotein from transposon RE2</fullName>
    </recommendedName>
</protein>
<dbReference type="InterPro" id="IPR043502">
    <property type="entry name" value="DNA/RNA_pol_sf"/>
</dbReference>
<dbReference type="SUPFAM" id="SSF56672">
    <property type="entry name" value="DNA/RNA polymerases"/>
    <property type="match status" value="1"/>
</dbReference>
<organism evidence="1 2">
    <name type="scientific">Vitis vinifera</name>
    <name type="common">Grape</name>
    <dbReference type="NCBI Taxonomy" id="29760"/>
    <lineage>
        <taxon>Eukaryota</taxon>
        <taxon>Viridiplantae</taxon>
        <taxon>Streptophyta</taxon>
        <taxon>Embryophyta</taxon>
        <taxon>Tracheophyta</taxon>
        <taxon>Spermatophyta</taxon>
        <taxon>Magnoliopsida</taxon>
        <taxon>eudicotyledons</taxon>
        <taxon>Gunneridae</taxon>
        <taxon>Pentapetalae</taxon>
        <taxon>rosids</taxon>
        <taxon>Vitales</taxon>
        <taxon>Vitaceae</taxon>
        <taxon>Viteae</taxon>
        <taxon>Vitis</taxon>
    </lineage>
</organism>
<evidence type="ECO:0008006" key="3">
    <source>
        <dbReference type="Google" id="ProtNLM"/>
    </source>
</evidence>
<gene>
    <name evidence="1" type="ORF">VitviT2T_029653</name>
</gene>
<evidence type="ECO:0000313" key="2">
    <source>
        <dbReference type="Proteomes" id="UP001227230"/>
    </source>
</evidence>
<evidence type="ECO:0000313" key="1">
    <source>
        <dbReference type="EMBL" id="WKA12241.1"/>
    </source>
</evidence>
<proteinExistence type="predicted"/>
<dbReference type="CDD" id="cd09272">
    <property type="entry name" value="RNase_HI_RT_Ty1"/>
    <property type="match status" value="1"/>
</dbReference>
<dbReference type="PANTHER" id="PTHR11439">
    <property type="entry name" value="GAG-POL-RELATED RETROTRANSPOSON"/>
    <property type="match status" value="1"/>
</dbReference>
<dbReference type="Proteomes" id="UP001227230">
    <property type="component" value="Chromosome 19"/>
</dbReference>
<reference evidence="1 2" key="1">
    <citation type="journal article" date="2023" name="Hortic Res">
        <title>The complete reference genome for grapevine (Vitis vinifera L.) genetics and breeding.</title>
        <authorList>
            <person name="Shi X."/>
            <person name="Cao S."/>
            <person name="Wang X."/>
            <person name="Huang S."/>
            <person name="Wang Y."/>
            <person name="Liu Z."/>
            <person name="Liu W."/>
            <person name="Leng X."/>
            <person name="Peng Y."/>
            <person name="Wang N."/>
            <person name="Wang Y."/>
            <person name="Ma Z."/>
            <person name="Xu X."/>
            <person name="Zhang F."/>
            <person name="Xue H."/>
            <person name="Zhong H."/>
            <person name="Wang Y."/>
            <person name="Zhang K."/>
            <person name="Velt A."/>
            <person name="Avia K."/>
            <person name="Holtgrawe D."/>
            <person name="Grimplet J."/>
            <person name="Matus J.T."/>
            <person name="Ware D."/>
            <person name="Wu X."/>
            <person name="Wang H."/>
            <person name="Liu C."/>
            <person name="Fang Y."/>
            <person name="Rustenholz C."/>
            <person name="Cheng Z."/>
            <person name="Xiao H."/>
            <person name="Zhou Y."/>
        </authorList>
    </citation>
    <scope>NUCLEOTIDE SEQUENCE [LARGE SCALE GENOMIC DNA]</scope>
    <source>
        <strain evidence="2">cv. Pinot noir / PN40024</strain>
        <tissue evidence="1">Leaf</tissue>
    </source>
</reference>
<keyword evidence="2" id="KW-1185">Reference proteome</keyword>
<dbReference type="PANTHER" id="PTHR11439:SF500">
    <property type="entry name" value="RNA-DIRECTED DNA POLYMERASE"/>
    <property type="match status" value="1"/>
</dbReference>
<sequence length="141" mass="15996">MDFGLFYKPGSFAINAYCDSDWDGDPDDRRSTCGYGMFVGPNLISWSVKKQPVVSKSSTKAEYRCLALVTVEVYWLRMLLCELKISLDSPPVIWCDNISALALASNPVFHARSKHIEVDYHFVHEKVAHRDIILEHISTSI</sequence>
<name>A0ABY9E0V4_VITVI</name>
<accession>A0ABY9E0V4</accession>